<evidence type="ECO:0000313" key="2">
    <source>
        <dbReference type="EMBL" id="THU57920.1"/>
    </source>
</evidence>
<dbReference type="EMBL" id="PYDT01000006">
    <property type="protein sequence ID" value="THU57920.1"/>
    <property type="molecule type" value="Genomic_DNA"/>
</dbReference>
<comment type="caution">
    <text evidence="2">The sequence shown here is derived from an EMBL/GenBank/DDBJ whole genome shotgun (WGS) entry which is preliminary data.</text>
</comment>
<feature type="region of interest" description="Disordered" evidence="1">
    <location>
        <begin position="268"/>
        <end position="289"/>
    </location>
</feature>
<evidence type="ECO:0000313" key="3">
    <source>
        <dbReference type="Proteomes" id="UP000317650"/>
    </source>
</evidence>
<feature type="region of interest" description="Disordered" evidence="1">
    <location>
        <begin position="193"/>
        <end position="225"/>
    </location>
</feature>
<sequence length="379" mass="41812">MVRMYLEGAAVGGERKEGREGDGEEALDEEEVLAAEGLGPLARVEAHQLLDGELEGDLFGLVEEEDARGGGGGGRGGPGVEGAADEAVDVREEGGVADGGGGGEAGEGEGVHALVTGAAHEEEGVGAQQRGDGRRVAALHSAALRPQHHPVELRVRREHRALPEDVRREQPPVPPHPLVDERLRVLRFVRRDQPQRLPHHRQPHAPRWQPPRCRPRPPPPPQFPKNYTCNYNEHHIEQLKRPPAGIHNSPHHQASVRSRAVVWMPRAASSKQLQQTGRGKLSRTGGQDVSFSRKFRGSKLKGRLDMAMLKVHKLKALNVLPYACDLVKATLIQIQQMLFKGLEKAGDKRHEQHRKWEHGHVLAPTSVDLHQIKKEQPRT</sequence>
<feature type="region of interest" description="Disordered" evidence="1">
    <location>
        <begin position="1"/>
        <end position="29"/>
    </location>
</feature>
<dbReference type="Proteomes" id="UP000317650">
    <property type="component" value="Chromosome 3"/>
</dbReference>
<accession>A0A4S8J8J8</accession>
<proteinExistence type="predicted"/>
<dbReference type="STRING" id="52838.A0A4S8J8J8"/>
<evidence type="ECO:0000256" key="1">
    <source>
        <dbReference type="SAM" id="MobiDB-lite"/>
    </source>
</evidence>
<name>A0A4S8J8J8_MUSBA</name>
<dbReference type="AlphaFoldDB" id="A0A4S8J8J8"/>
<gene>
    <name evidence="2" type="ORF">C4D60_Mb03t08650</name>
</gene>
<protein>
    <submittedName>
        <fullName evidence="2">Uncharacterized protein</fullName>
    </submittedName>
</protein>
<reference evidence="2 3" key="1">
    <citation type="journal article" date="2019" name="Nat. Plants">
        <title>Genome sequencing of Musa balbisiana reveals subgenome evolution and function divergence in polyploid bananas.</title>
        <authorList>
            <person name="Yao X."/>
        </authorList>
    </citation>
    <scope>NUCLEOTIDE SEQUENCE [LARGE SCALE GENOMIC DNA]</scope>
    <source>
        <strain evidence="3">cv. DH-PKW</strain>
        <tissue evidence="2">Leaves</tissue>
    </source>
</reference>
<organism evidence="2 3">
    <name type="scientific">Musa balbisiana</name>
    <name type="common">Banana</name>
    <dbReference type="NCBI Taxonomy" id="52838"/>
    <lineage>
        <taxon>Eukaryota</taxon>
        <taxon>Viridiplantae</taxon>
        <taxon>Streptophyta</taxon>
        <taxon>Embryophyta</taxon>
        <taxon>Tracheophyta</taxon>
        <taxon>Spermatophyta</taxon>
        <taxon>Magnoliopsida</taxon>
        <taxon>Liliopsida</taxon>
        <taxon>Zingiberales</taxon>
        <taxon>Musaceae</taxon>
        <taxon>Musa</taxon>
    </lineage>
</organism>
<keyword evidence="3" id="KW-1185">Reference proteome</keyword>